<dbReference type="InterPro" id="IPR051782">
    <property type="entry name" value="ABC_Transporter_VariousFunc"/>
</dbReference>
<dbReference type="PANTHER" id="PTHR42939:SF1">
    <property type="entry name" value="ABC TRANSPORTER ATP-BINDING PROTEIN ALBC-RELATED"/>
    <property type="match status" value="1"/>
</dbReference>
<evidence type="ECO:0000313" key="6">
    <source>
        <dbReference type="EMBL" id="BAA24809.1"/>
    </source>
</evidence>
<keyword evidence="3" id="KW-0067">ATP-binding</keyword>
<dbReference type="SUPFAM" id="SSF52540">
    <property type="entry name" value="P-loop containing nucleoside triphosphate hydrolases"/>
    <property type="match status" value="1"/>
</dbReference>
<sequence length="219" mass="25612">MKKITINNLSFYYESKDIMVFDRLSLEFSSEKSYALVGSNGVGKTTLLNILSGIYQPTGGTIEYDSTLYTEKVTKEKVAFIPYKTKLYPYLDVFDHIKLIAELWGIKTDYLEYKRKVLEYCSRLNLDYYNKKVESYSTGMEYKLYISLMLARDVSLVLLDEPFTMLDKKSRYLAMDLIKEKKIITIFSSHQKDIVEYLSNDIINLDKLKGVNLENYEKN</sequence>
<evidence type="ECO:0000256" key="2">
    <source>
        <dbReference type="ARBA" id="ARBA00022741"/>
    </source>
</evidence>
<name>O52967_ENTFL</name>
<dbReference type="GO" id="GO:0005524">
    <property type="term" value="F:ATP binding"/>
    <property type="evidence" value="ECO:0007669"/>
    <property type="project" value="UniProtKB-KW"/>
</dbReference>
<dbReference type="SMART" id="SM00382">
    <property type="entry name" value="AAA"/>
    <property type="match status" value="1"/>
</dbReference>
<dbReference type="Gene3D" id="3.40.50.300">
    <property type="entry name" value="P-loop containing nucleotide triphosphate hydrolases"/>
    <property type="match status" value="1"/>
</dbReference>
<evidence type="ECO:0000256" key="3">
    <source>
        <dbReference type="ARBA" id="ARBA00022840"/>
    </source>
</evidence>
<evidence type="ECO:0000256" key="1">
    <source>
        <dbReference type="ARBA" id="ARBA00022448"/>
    </source>
</evidence>
<gene>
    <name evidence="6" type="primary">bacE</name>
</gene>
<dbReference type="InterPro" id="IPR003593">
    <property type="entry name" value="AAA+_ATPase"/>
</dbReference>
<dbReference type="Pfam" id="PF00005">
    <property type="entry name" value="ABC_tran"/>
    <property type="match status" value="1"/>
</dbReference>
<protein>
    <submittedName>
        <fullName evidence="5 6">BacE</fullName>
    </submittedName>
</protein>
<keyword evidence="2" id="KW-0547">Nucleotide-binding</keyword>
<dbReference type="EMBL" id="D85752">
    <property type="protein sequence ID" value="BAA24809.1"/>
    <property type="molecule type" value="Genomic_DNA"/>
</dbReference>
<dbReference type="PANTHER" id="PTHR42939">
    <property type="entry name" value="ABC TRANSPORTER ATP-BINDING PROTEIN ALBC-RELATED"/>
    <property type="match status" value="1"/>
</dbReference>
<evidence type="ECO:0000259" key="4">
    <source>
        <dbReference type="PROSITE" id="PS50893"/>
    </source>
</evidence>
<reference evidence="6" key="1">
    <citation type="journal article" date="1997" name="J. Bacteriol.">
        <title>Cloning and genetic and sequence analyses of the bacteriocin 21 determinant encoded on the Enterococcus faecalis pheromone-responsive conjugative plasmid pPD1.</title>
        <authorList>
            <person name="Tomita H."/>
            <person name="Fujimoto S."/>
            <person name="Tanimoto K."/>
            <person name="Ike Y."/>
        </authorList>
    </citation>
    <scope>NUCLEOTIDE SEQUENCE</scope>
    <source>
        <plasmid evidence="6">pPD1</plasmid>
    </source>
</reference>
<geneLocation type="plasmid" evidence="6">
    <name>pPD1</name>
</geneLocation>
<proteinExistence type="predicted"/>
<keyword evidence="1" id="KW-0813">Transport</keyword>
<dbReference type="GO" id="GO:0016887">
    <property type="term" value="F:ATP hydrolysis activity"/>
    <property type="evidence" value="ECO:0007669"/>
    <property type="project" value="InterPro"/>
</dbReference>
<organism evidence="6">
    <name type="scientific">Enterococcus faecalis</name>
    <name type="common">Streptococcus faecalis</name>
    <dbReference type="NCBI Taxonomy" id="1351"/>
    <lineage>
        <taxon>Bacteria</taxon>
        <taxon>Bacillati</taxon>
        <taxon>Bacillota</taxon>
        <taxon>Bacilli</taxon>
        <taxon>Lactobacillales</taxon>
        <taxon>Enterococcaceae</taxon>
        <taxon>Enterococcus</taxon>
    </lineage>
</organism>
<dbReference type="RefSeq" id="WP_010824085.1">
    <property type="nucleotide sequence ID" value="NZ_KT290268.1"/>
</dbReference>
<dbReference type="InterPro" id="IPR027417">
    <property type="entry name" value="P-loop_NTPase"/>
</dbReference>
<feature type="domain" description="ABC transporter" evidence="4">
    <location>
        <begin position="4"/>
        <end position="218"/>
    </location>
</feature>
<dbReference type="InterPro" id="IPR003439">
    <property type="entry name" value="ABC_transporter-like_ATP-bd"/>
</dbReference>
<accession>O52967</accession>
<reference evidence="5" key="2">
    <citation type="journal article" date="2015" name="Nature">
        <title>Bacteriocin production augments niche competition by enterococci in the mammalian gastrointestinal tract.</title>
        <authorList>
            <person name="Kommineni S."/>
            <person name="Bretl D.J."/>
            <person name="Lam V."/>
            <person name="Chakraborty R."/>
            <person name="Hayward M."/>
            <person name="Simpson P."/>
            <person name="Cao Y."/>
            <person name="Bousounis P."/>
            <person name="Kristich C.J."/>
            <person name="Salzman N.H."/>
        </authorList>
    </citation>
    <scope>NUCLEOTIDE SEQUENCE</scope>
    <source>
        <strain evidence="5">CK135</strain>
        <plasmid evidence="5">pPD1</plasmid>
    </source>
</reference>
<keyword evidence="6" id="KW-0614">Plasmid</keyword>
<dbReference type="PROSITE" id="PS50893">
    <property type="entry name" value="ABC_TRANSPORTER_2"/>
    <property type="match status" value="1"/>
</dbReference>
<evidence type="ECO:0000313" key="5">
    <source>
        <dbReference type="EMBL" id="AKU62172.1"/>
    </source>
</evidence>
<dbReference type="EMBL" id="KT290268">
    <property type="protein sequence ID" value="AKU62172.1"/>
    <property type="molecule type" value="Genomic_DNA"/>
</dbReference>
<dbReference type="AlphaFoldDB" id="O52967"/>